<feature type="region of interest" description="Disordered" evidence="1">
    <location>
        <begin position="8"/>
        <end position="28"/>
    </location>
</feature>
<evidence type="ECO:0000313" key="3">
    <source>
        <dbReference type="Proteomes" id="UP000267400"/>
    </source>
</evidence>
<dbReference type="GO" id="GO:0005737">
    <property type="term" value="C:cytoplasm"/>
    <property type="evidence" value="ECO:0007669"/>
    <property type="project" value="InterPro"/>
</dbReference>
<dbReference type="OrthoDB" id="280692at2"/>
<evidence type="ECO:0000313" key="2">
    <source>
        <dbReference type="EMBL" id="RTQ98049.1"/>
    </source>
</evidence>
<dbReference type="AlphaFoldDB" id="A0A431UZ80"/>
<dbReference type="InterPro" id="IPR004449">
    <property type="entry name" value="SixA"/>
</dbReference>
<dbReference type="InterPro" id="IPR013078">
    <property type="entry name" value="His_Pase_superF_clade-1"/>
</dbReference>
<dbReference type="GO" id="GO:0101006">
    <property type="term" value="F:protein histidine phosphatase activity"/>
    <property type="evidence" value="ECO:0007669"/>
    <property type="project" value="InterPro"/>
</dbReference>
<gene>
    <name evidence="2" type="primary">sixA</name>
    <name evidence="2" type="ORF">EKG36_19420</name>
</gene>
<evidence type="ECO:0000256" key="1">
    <source>
        <dbReference type="SAM" id="MobiDB-lite"/>
    </source>
</evidence>
<comment type="caution">
    <text evidence="2">The sequence shown here is derived from an EMBL/GenBank/DDBJ whole genome shotgun (WGS) entry which is preliminary data.</text>
</comment>
<dbReference type="CDD" id="cd07067">
    <property type="entry name" value="HP_PGM_like"/>
    <property type="match status" value="1"/>
</dbReference>
<dbReference type="InterPro" id="IPR029033">
    <property type="entry name" value="His_PPase_superfam"/>
</dbReference>
<organism evidence="2 3">
    <name type="scientific">Halomonas nitroreducens</name>
    <dbReference type="NCBI Taxonomy" id="447425"/>
    <lineage>
        <taxon>Bacteria</taxon>
        <taxon>Pseudomonadati</taxon>
        <taxon>Pseudomonadota</taxon>
        <taxon>Gammaproteobacteria</taxon>
        <taxon>Oceanospirillales</taxon>
        <taxon>Halomonadaceae</taxon>
        <taxon>Halomonas</taxon>
    </lineage>
</organism>
<dbReference type="Proteomes" id="UP000267400">
    <property type="component" value="Unassembled WGS sequence"/>
</dbReference>
<dbReference type="RefSeq" id="WP_126486931.1">
    <property type="nucleotide sequence ID" value="NZ_RXNS01000027.1"/>
</dbReference>
<dbReference type="Pfam" id="PF00300">
    <property type="entry name" value="His_Phos_1"/>
    <property type="match status" value="1"/>
</dbReference>
<sequence>MAEPLLIMRHGQAAAGSPDPDRRLSEQGQREVARMGAWLATRGDLDLTRLRLLSSPYRRARQTADRVAEALGLGVETLALITPDDPPDAVVDWLLDQADDRPLMLVSHMPLVGALTGLLVDGRADRGLGFATGAIAELHADVRAAGCARLTRVTAPADVSDQEGM</sequence>
<name>A0A431UZ80_9GAMM</name>
<dbReference type="SMART" id="SM00855">
    <property type="entry name" value="PGAM"/>
    <property type="match status" value="1"/>
</dbReference>
<dbReference type="SUPFAM" id="SSF53254">
    <property type="entry name" value="Phosphoglycerate mutase-like"/>
    <property type="match status" value="1"/>
</dbReference>
<protein>
    <submittedName>
        <fullName evidence="2">Phosphohistidine phosphatase SixA</fullName>
    </submittedName>
</protein>
<keyword evidence="3" id="KW-1185">Reference proteome</keyword>
<feature type="compositionally biased region" description="Basic and acidic residues" evidence="1">
    <location>
        <begin position="19"/>
        <end position="28"/>
    </location>
</feature>
<dbReference type="EMBL" id="RXNS01000027">
    <property type="protein sequence ID" value="RTQ98049.1"/>
    <property type="molecule type" value="Genomic_DNA"/>
</dbReference>
<dbReference type="Gene3D" id="3.40.50.1240">
    <property type="entry name" value="Phosphoglycerate mutase-like"/>
    <property type="match status" value="1"/>
</dbReference>
<accession>A0A431UZ80</accession>
<reference evidence="2 3" key="1">
    <citation type="submission" date="2018-12" db="EMBL/GenBank/DDBJ databases">
        <authorList>
            <person name="Yu L."/>
        </authorList>
    </citation>
    <scope>NUCLEOTIDE SEQUENCE [LARGE SCALE GENOMIC DNA]</scope>
    <source>
        <strain evidence="2 3">11S</strain>
    </source>
</reference>
<dbReference type="NCBIfam" id="TIGR00249">
    <property type="entry name" value="sixA"/>
    <property type="match status" value="1"/>
</dbReference>
<proteinExistence type="predicted"/>